<dbReference type="EMBL" id="LMWP01000002">
    <property type="protein sequence ID" value="KUN32558.1"/>
    <property type="molecule type" value="Genomic_DNA"/>
</dbReference>
<feature type="compositionally biased region" description="Pro residues" evidence="1">
    <location>
        <begin position="41"/>
        <end position="52"/>
    </location>
</feature>
<evidence type="ECO:0000313" key="3">
    <source>
        <dbReference type="Proteomes" id="UP000053398"/>
    </source>
</evidence>
<comment type="caution">
    <text evidence="2">The sequence shown here is derived from an EMBL/GenBank/DDBJ whole genome shotgun (WGS) entry which is preliminary data.</text>
</comment>
<proteinExistence type="predicted"/>
<dbReference type="AlphaFoldDB" id="A0A101QMG4"/>
<protein>
    <recommendedName>
        <fullName evidence="4">Collagen-like protein</fullName>
    </recommendedName>
</protein>
<sequence>MAYRPAARLIPDNPMAGVLREAQRAARQPGPRGRQGDQGEPGPPGPPGPPGVQGPAGPRGEPPAATVVSTAADGRATWVYARPFTQPPVVTATAVDPDPSDPRGLFVTLEAVTATQASVRVWQSTGVLVGGQTAVPAGAGVKVHVMAAGTLT</sequence>
<dbReference type="Proteomes" id="UP000053398">
    <property type="component" value="Unassembled WGS sequence"/>
</dbReference>
<reference evidence="2 3" key="1">
    <citation type="submission" date="2015-10" db="EMBL/GenBank/DDBJ databases">
        <title>Draft genome sequence of Streptomyces corchorusii DSM 40340, type strain for the species Streptomyces corchorusii.</title>
        <authorList>
            <person name="Ruckert C."/>
            <person name="Winkler A."/>
            <person name="Kalinowski J."/>
            <person name="Kampfer P."/>
            <person name="Glaeser S."/>
        </authorList>
    </citation>
    <scope>NUCLEOTIDE SEQUENCE [LARGE SCALE GENOMIC DNA]</scope>
    <source>
        <strain evidence="2 3">DSM 40340</strain>
    </source>
</reference>
<evidence type="ECO:0008006" key="4">
    <source>
        <dbReference type="Google" id="ProtNLM"/>
    </source>
</evidence>
<organism evidence="2 3">
    <name type="scientific">Streptomyces corchorusii</name>
    <name type="common">Streptomyces chibaensis</name>
    <dbReference type="NCBI Taxonomy" id="1903"/>
    <lineage>
        <taxon>Bacteria</taxon>
        <taxon>Bacillati</taxon>
        <taxon>Actinomycetota</taxon>
        <taxon>Actinomycetes</taxon>
        <taxon>Kitasatosporales</taxon>
        <taxon>Streptomycetaceae</taxon>
        <taxon>Streptomyces</taxon>
    </lineage>
</organism>
<evidence type="ECO:0000256" key="1">
    <source>
        <dbReference type="SAM" id="MobiDB-lite"/>
    </source>
</evidence>
<dbReference type="RefSeq" id="WP_059261768.1">
    <property type="nucleotide sequence ID" value="NZ_KQ948351.1"/>
</dbReference>
<evidence type="ECO:0000313" key="2">
    <source>
        <dbReference type="EMBL" id="KUN32558.1"/>
    </source>
</evidence>
<accession>A0A101QMG4</accession>
<feature type="region of interest" description="Disordered" evidence="1">
    <location>
        <begin position="1"/>
        <end position="66"/>
    </location>
</feature>
<name>A0A101QMG4_STRCK</name>
<feature type="compositionally biased region" description="Low complexity" evidence="1">
    <location>
        <begin position="53"/>
        <end position="65"/>
    </location>
</feature>
<gene>
    <name evidence="2" type="ORF">AQJ11_03260</name>
</gene>
<keyword evidence="3" id="KW-1185">Reference proteome</keyword>